<organism evidence="3">
    <name type="scientific">uncultured Sulfurovum sp</name>
    <dbReference type="NCBI Taxonomy" id="269237"/>
    <lineage>
        <taxon>Bacteria</taxon>
        <taxon>Pseudomonadati</taxon>
        <taxon>Campylobacterota</taxon>
        <taxon>Epsilonproteobacteria</taxon>
        <taxon>Campylobacterales</taxon>
        <taxon>Sulfurovaceae</taxon>
        <taxon>Sulfurovum</taxon>
        <taxon>environmental samples</taxon>
    </lineage>
</organism>
<dbReference type="NCBIfam" id="TIGR01552">
    <property type="entry name" value="phd_fam"/>
    <property type="match status" value="1"/>
</dbReference>
<gene>
    <name evidence="3" type="ORF">HELGO_WM24502</name>
</gene>
<accession>A0A6S6UC17</accession>
<dbReference type="AlphaFoldDB" id="A0A6S6UC17"/>
<dbReference type="Pfam" id="PF02604">
    <property type="entry name" value="PhdYeFM_antitox"/>
    <property type="match status" value="1"/>
</dbReference>
<name>A0A6S6UC17_9BACT</name>
<reference evidence="3" key="1">
    <citation type="submission" date="2020-01" db="EMBL/GenBank/DDBJ databases">
        <authorList>
            <person name="Meier V. D."/>
            <person name="Meier V D."/>
        </authorList>
    </citation>
    <scope>NUCLEOTIDE SEQUENCE</scope>
    <source>
        <strain evidence="3">HLG_WM_MAG_05</strain>
    </source>
</reference>
<evidence type="ECO:0000313" key="3">
    <source>
        <dbReference type="EMBL" id="CAA6826363.1"/>
    </source>
</evidence>
<dbReference type="InterPro" id="IPR006442">
    <property type="entry name" value="Antitoxin_Phd/YefM"/>
</dbReference>
<dbReference type="EMBL" id="CACVAU010000088">
    <property type="protein sequence ID" value="CAA6826363.1"/>
    <property type="molecule type" value="Genomic_DNA"/>
</dbReference>
<proteinExistence type="inferred from homology"/>
<protein>
    <recommendedName>
        <fullName evidence="2">Antitoxin</fullName>
    </recommendedName>
</protein>
<evidence type="ECO:0000256" key="2">
    <source>
        <dbReference type="RuleBase" id="RU362080"/>
    </source>
</evidence>
<dbReference type="Gene3D" id="6.10.250.330">
    <property type="match status" value="1"/>
</dbReference>
<comment type="similarity">
    <text evidence="1 2">Belongs to the phD/YefM antitoxin family.</text>
</comment>
<evidence type="ECO:0000256" key="1">
    <source>
        <dbReference type="ARBA" id="ARBA00009981"/>
    </source>
</evidence>
<dbReference type="InterPro" id="IPR036165">
    <property type="entry name" value="YefM-like_sf"/>
</dbReference>
<dbReference type="SUPFAM" id="SSF143120">
    <property type="entry name" value="YefM-like"/>
    <property type="match status" value="1"/>
</dbReference>
<dbReference type="PANTHER" id="PTHR33713">
    <property type="entry name" value="ANTITOXIN YAFN-RELATED"/>
    <property type="match status" value="1"/>
</dbReference>
<dbReference type="Gene3D" id="3.40.1620.10">
    <property type="entry name" value="YefM-like domain"/>
    <property type="match status" value="1"/>
</dbReference>
<dbReference type="InterPro" id="IPR051405">
    <property type="entry name" value="phD/YefM_antitoxin"/>
</dbReference>
<sequence>MQTINFSQTRQNLASTFDNVVDNCMPVVVTRQNKESVVIISMKDYRAMEETAYLMQSQANAKRLNRSIAQLEAGQGIKKELIEE</sequence>
<comment type="function">
    <text evidence="2">Antitoxin component of a type II toxin-antitoxin (TA) system.</text>
</comment>
<dbReference type="PANTHER" id="PTHR33713:SF6">
    <property type="entry name" value="ANTITOXIN YEFM"/>
    <property type="match status" value="1"/>
</dbReference>